<dbReference type="EMBL" id="JACHDZ010000002">
    <property type="protein sequence ID" value="MBB5343396.1"/>
    <property type="molecule type" value="Genomic_DNA"/>
</dbReference>
<gene>
    <name evidence="1" type="ORF">HDF10_001371</name>
</gene>
<dbReference type="InterPro" id="IPR036597">
    <property type="entry name" value="Fido-like_dom_sf"/>
</dbReference>
<reference evidence="1 2" key="1">
    <citation type="submission" date="2020-08" db="EMBL/GenBank/DDBJ databases">
        <title>Genomic Encyclopedia of Type Strains, Phase IV (KMG-V): Genome sequencing to study the core and pangenomes of soil and plant-associated prokaryotes.</title>
        <authorList>
            <person name="Whitman W."/>
        </authorList>
    </citation>
    <scope>NUCLEOTIDE SEQUENCE [LARGE SCALE GENOMIC DNA]</scope>
    <source>
        <strain evidence="1 2">M8US30</strain>
    </source>
</reference>
<dbReference type="AlphaFoldDB" id="A0A7W8N4B2"/>
<evidence type="ECO:0000313" key="2">
    <source>
        <dbReference type="Proteomes" id="UP000569092"/>
    </source>
</evidence>
<name>A0A7W8N4B2_9BACT</name>
<organism evidence="1 2">
    <name type="scientific">Tunturiibacter lichenicola</name>
    <dbReference type="NCBI Taxonomy" id="2051959"/>
    <lineage>
        <taxon>Bacteria</taxon>
        <taxon>Pseudomonadati</taxon>
        <taxon>Acidobacteriota</taxon>
        <taxon>Terriglobia</taxon>
        <taxon>Terriglobales</taxon>
        <taxon>Acidobacteriaceae</taxon>
        <taxon>Tunturiibacter</taxon>
    </lineage>
</organism>
<dbReference type="Gene3D" id="1.10.3290.10">
    <property type="entry name" value="Fido-like domain"/>
    <property type="match status" value="1"/>
</dbReference>
<sequence length="71" mass="8112">MESIMLNQRWETLREFLCSSAPSTVHDPYCYPGTDVLINKLGIRDKHALEIAETEIGTLRTLRSSCPAYRL</sequence>
<comment type="caution">
    <text evidence="1">The sequence shown here is derived from an EMBL/GenBank/DDBJ whole genome shotgun (WGS) entry which is preliminary data.</text>
</comment>
<protein>
    <submittedName>
        <fullName evidence="1">Uncharacterized protein</fullName>
    </submittedName>
</protein>
<proteinExistence type="predicted"/>
<accession>A0A7W8N4B2</accession>
<evidence type="ECO:0000313" key="1">
    <source>
        <dbReference type="EMBL" id="MBB5343396.1"/>
    </source>
</evidence>
<dbReference type="Proteomes" id="UP000569092">
    <property type="component" value="Unassembled WGS sequence"/>
</dbReference>